<evidence type="ECO:0000313" key="3">
    <source>
        <dbReference type="Proteomes" id="UP000178538"/>
    </source>
</evidence>
<evidence type="ECO:0000313" key="2">
    <source>
        <dbReference type="EMBL" id="OHA89739.1"/>
    </source>
</evidence>
<dbReference type="AlphaFoldDB" id="A0A1G2SYQ1"/>
<organism evidence="2 3">
    <name type="scientific">Candidatus Zambryskibacteria bacterium RIFCSPHIGHO2_01_FULL_44_22b</name>
    <dbReference type="NCBI Taxonomy" id="1802737"/>
    <lineage>
        <taxon>Bacteria</taxon>
        <taxon>Candidatus Zambryskiibacteriota</taxon>
    </lineage>
</organism>
<reference evidence="2 3" key="1">
    <citation type="journal article" date="2016" name="Nat. Commun.">
        <title>Thousands of microbial genomes shed light on interconnected biogeochemical processes in an aquifer system.</title>
        <authorList>
            <person name="Anantharaman K."/>
            <person name="Brown C.T."/>
            <person name="Hug L.A."/>
            <person name="Sharon I."/>
            <person name="Castelle C.J."/>
            <person name="Probst A.J."/>
            <person name="Thomas B.C."/>
            <person name="Singh A."/>
            <person name="Wilkins M.J."/>
            <person name="Karaoz U."/>
            <person name="Brodie E.L."/>
            <person name="Williams K.H."/>
            <person name="Hubbard S.S."/>
            <person name="Banfield J.F."/>
        </authorList>
    </citation>
    <scope>NUCLEOTIDE SEQUENCE [LARGE SCALE GENOMIC DNA]</scope>
</reference>
<evidence type="ECO:0000256" key="1">
    <source>
        <dbReference type="SAM" id="Phobius"/>
    </source>
</evidence>
<keyword evidence="1" id="KW-1133">Transmembrane helix</keyword>
<keyword evidence="1" id="KW-0472">Membrane</keyword>
<sequence>MPPKFQSSFIPKGPITSNVNMAASMRRAGERNFVSTIAYFIFVASVILAIGVFGYRFYLEYRISEMGSDLSQAQAALDAEAIGELTSLNSRIMATKTLVSNHQVMTPLFEFLEDSTLASVRFTDFNYSVEKNVLELNLSGEARGYSALALQSQVFNSSRYFTNSVFSDLKLNERGGVEFTFKTKVNPELLSYTPTLIPAIEETGPFSASSTPPL</sequence>
<name>A0A1G2SYQ1_9BACT</name>
<keyword evidence="1" id="KW-0812">Transmembrane</keyword>
<dbReference type="Proteomes" id="UP000178538">
    <property type="component" value="Unassembled WGS sequence"/>
</dbReference>
<feature type="transmembrane region" description="Helical" evidence="1">
    <location>
        <begin position="37"/>
        <end position="58"/>
    </location>
</feature>
<dbReference type="STRING" id="1802737.A2832_00460"/>
<gene>
    <name evidence="2" type="ORF">A2832_00460</name>
</gene>
<dbReference type="EMBL" id="MHVG01000025">
    <property type="protein sequence ID" value="OHA89739.1"/>
    <property type="molecule type" value="Genomic_DNA"/>
</dbReference>
<comment type="caution">
    <text evidence="2">The sequence shown here is derived from an EMBL/GenBank/DDBJ whole genome shotgun (WGS) entry which is preliminary data.</text>
</comment>
<evidence type="ECO:0008006" key="4">
    <source>
        <dbReference type="Google" id="ProtNLM"/>
    </source>
</evidence>
<proteinExistence type="predicted"/>
<accession>A0A1G2SYQ1</accession>
<protein>
    <recommendedName>
        <fullName evidence="4">PilN domain-containing protein</fullName>
    </recommendedName>
</protein>